<dbReference type="GO" id="GO:0016757">
    <property type="term" value="F:glycosyltransferase activity"/>
    <property type="evidence" value="ECO:0007669"/>
    <property type="project" value="InterPro"/>
</dbReference>
<dbReference type="PANTHER" id="PTHR45947">
    <property type="entry name" value="SULFOQUINOVOSYL TRANSFERASE SQD2"/>
    <property type="match status" value="1"/>
</dbReference>
<comment type="caution">
    <text evidence="2">The sequence shown here is derived from an EMBL/GenBank/DDBJ whole genome shotgun (WGS) entry which is preliminary data.</text>
</comment>
<evidence type="ECO:0000259" key="1">
    <source>
        <dbReference type="Pfam" id="PF00534"/>
    </source>
</evidence>
<dbReference type="AlphaFoldDB" id="A0AA90Z210"/>
<organism evidence="2 3">
    <name type="scientific">Ruegeria atlantica</name>
    <dbReference type="NCBI Taxonomy" id="81569"/>
    <lineage>
        <taxon>Bacteria</taxon>
        <taxon>Pseudomonadati</taxon>
        <taxon>Pseudomonadota</taxon>
        <taxon>Alphaproteobacteria</taxon>
        <taxon>Rhodobacterales</taxon>
        <taxon>Roseobacteraceae</taxon>
        <taxon>Ruegeria</taxon>
    </lineage>
</organism>
<dbReference type="EMBL" id="WVRA01000004">
    <property type="protein sequence ID" value="NOE19129.1"/>
    <property type="molecule type" value="Genomic_DNA"/>
</dbReference>
<dbReference type="SUPFAM" id="SSF53756">
    <property type="entry name" value="UDP-Glycosyltransferase/glycogen phosphorylase"/>
    <property type="match status" value="1"/>
</dbReference>
<dbReference type="Proteomes" id="UP000597886">
    <property type="component" value="Unassembled WGS sequence"/>
</dbReference>
<protein>
    <submittedName>
        <fullName evidence="2">Glycosyltransferase</fullName>
    </submittedName>
</protein>
<dbReference type="InterPro" id="IPR001296">
    <property type="entry name" value="Glyco_trans_1"/>
</dbReference>
<dbReference type="Gene3D" id="3.40.50.2000">
    <property type="entry name" value="Glycogen Phosphorylase B"/>
    <property type="match status" value="1"/>
</dbReference>
<dbReference type="CDD" id="cd03801">
    <property type="entry name" value="GT4_PimA-like"/>
    <property type="match status" value="1"/>
</dbReference>
<dbReference type="Pfam" id="PF00534">
    <property type="entry name" value="Glycos_transf_1"/>
    <property type="match status" value="1"/>
</dbReference>
<sequence length="351" mass="38725">MQDIEVIAPNLKHSLSGVTTTVIRLLPIQKHMIRIVATGPGLPGDLPHIRLIKVPFLSNRTLRVWHARRNTEMLMGLFLKHVLRRNLKLLFTSAAQRNHSGFTKWLISKMDALIATTPQAASFLEHPATVIMHGVNTELFHPAEDKTALRQKLGLPEGTLIGCFGRIRPQKGVDLLVDAAIEVLPNHPDASIVFTGRATKEFEAFQQEQEAKLKAAGLSNRVHFLGERPWEEIVETYRALDLFVAPARHEGFGLTPLEAMASGVPAIACHGVGAFSAQIEDRKTGRLIEKDSAGALAEALEQMLSDPDKLVQSGQAARQRVEQHFRIEGEAEAIVRVYRSLLNTGENAHSG</sequence>
<accession>A0AA90Z210</accession>
<dbReference type="PANTHER" id="PTHR45947:SF3">
    <property type="entry name" value="SULFOQUINOVOSYL TRANSFERASE SQD2"/>
    <property type="match status" value="1"/>
</dbReference>
<evidence type="ECO:0000313" key="3">
    <source>
        <dbReference type="Proteomes" id="UP000597886"/>
    </source>
</evidence>
<evidence type="ECO:0000313" key="2">
    <source>
        <dbReference type="EMBL" id="NOE19129.1"/>
    </source>
</evidence>
<feature type="domain" description="Glycosyl transferase family 1" evidence="1">
    <location>
        <begin position="146"/>
        <end position="320"/>
    </location>
</feature>
<proteinExistence type="predicted"/>
<gene>
    <name evidence="2" type="ORF">GS634_13460</name>
</gene>
<reference evidence="2" key="1">
    <citation type="submission" date="2019-12" db="EMBL/GenBank/DDBJ databases">
        <title>Ruegeria JWLKs population differentiation of coral mucus and skeleton niches.</title>
        <authorList>
            <person name="Luo D."/>
        </authorList>
    </citation>
    <scope>NUCLEOTIDE SEQUENCE</scope>
    <source>
        <strain evidence="2">HKCCD6181</strain>
    </source>
</reference>
<dbReference type="InterPro" id="IPR050194">
    <property type="entry name" value="Glycosyltransferase_grp1"/>
</dbReference>
<name>A0AA90Z210_9RHOB</name>